<dbReference type="OrthoDB" id="10249433at2759"/>
<protein>
    <recommendedName>
        <fullName evidence="1">Serine aminopeptidase S33 domain-containing protein</fullName>
    </recommendedName>
</protein>
<dbReference type="AlphaFoldDB" id="A0A059J5V7"/>
<reference evidence="2 3" key="1">
    <citation type="submission" date="2014-02" db="EMBL/GenBank/DDBJ databases">
        <title>The Genome Sequence of Trichophyton interdigitale MR816.</title>
        <authorList>
            <consortium name="The Broad Institute Genomics Platform"/>
            <person name="Cuomo C.A."/>
            <person name="White T.C."/>
            <person name="Graser Y."/>
            <person name="Martinez-Rossi N."/>
            <person name="Heitman J."/>
            <person name="Young S.K."/>
            <person name="Zeng Q."/>
            <person name="Gargeya S."/>
            <person name="Abouelleil A."/>
            <person name="Alvarado L."/>
            <person name="Chapman S.B."/>
            <person name="Gainer-Dewar J."/>
            <person name="Goldberg J."/>
            <person name="Griggs A."/>
            <person name="Gujja S."/>
            <person name="Hansen M."/>
            <person name="Howarth C."/>
            <person name="Imamovic A."/>
            <person name="Larimer J."/>
            <person name="Martinez D."/>
            <person name="Murphy C."/>
            <person name="Pearson M.D."/>
            <person name="Persinoti G."/>
            <person name="Poon T."/>
            <person name="Priest M."/>
            <person name="Roberts A.D."/>
            <person name="Saif S."/>
            <person name="Shea T.D."/>
            <person name="Sykes S.N."/>
            <person name="Wortman J."/>
            <person name="Nusbaum C."/>
            <person name="Birren B."/>
        </authorList>
    </citation>
    <scope>NUCLEOTIDE SEQUENCE [LARGE SCALE GENOMIC DNA]</scope>
    <source>
        <strain evidence="2 3">MR816</strain>
    </source>
</reference>
<dbReference type="STRING" id="1215338.A0A059J5V7"/>
<dbReference type="OMA" id="QYWTSED"/>
<dbReference type="GO" id="GO:0016020">
    <property type="term" value="C:membrane"/>
    <property type="evidence" value="ECO:0007669"/>
    <property type="project" value="TreeGrafter"/>
</dbReference>
<evidence type="ECO:0000313" key="3">
    <source>
        <dbReference type="Proteomes" id="UP000024533"/>
    </source>
</evidence>
<dbReference type="PANTHER" id="PTHR12277">
    <property type="entry name" value="ALPHA/BETA HYDROLASE DOMAIN-CONTAINING PROTEIN"/>
    <property type="match status" value="1"/>
</dbReference>
<dbReference type="Pfam" id="PF12146">
    <property type="entry name" value="Hydrolase_4"/>
    <property type="match status" value="1"/>
</dbReference>
<feature type="domain" description="Serine aminopeptidase S33" evidence="1">
    <location>
        <begin position="104"/>
        <end position="244"/>
    </location>
</feature>
<name>A0A059J5V7_TRIIM</name>
<dbReference type="PANTHER" id="PTHR12277:SF81">
    <property type="entry name" value="PROTEIN ABHD13"/>
    <property type="match status" value="1"/>
</dbReference>
<keyword evidence="3" id="KW-1185">Reference proteome</keyword>
<dbReference type="Gene3D" id="3.40.50.1820">
    <property type="entry name" value="alpha/beta hydrolase"/>
    <property type="match status" value="1"/>
</dbReference>
<evidence type="ECO:0000259" key="1">
    <source>
        <dbReference type="Pfam" id="PF12146"/>
    </source>
</evidence>
<dbReference type="EMBL" id="AOKY01000315">
    <property type="protein sequence ID" value="KDB23205.1"/>
    <property type="molecule type" value="Genomic_DNA"/>
</dbReference>
<dbReference type="ESTHER" id="triru-a0a178f289">
    <property type="family name" value="ABHD13-BEM46"/>
</dbReference>
<sequence length="312" mass="34547">MADAPPPPQPPSGWNFAAMAANVVQFLRLPVLASGGLAVVASGMLYFKQNDLIYPRNIPADSRTNVPKPSDFGMTNFEDLRIPTPDGEVLAAYFIRPSNRKIKAQVTVLMFHGNAGNIGHRAPIAHMLEQQLDCNVFMLEYRGYGFSTGTPDEAGLKIDAQTALDYIRNRAELQGTKIVIHGQSLGGAVAIDLVAKNQKEGDIKALILENTFLSIRKLIPSVFPAAKYVARLCHQTWLNEEVLPKITTVPILFLSGLKDEIIPPDHMLQLFSMSKGTECIWRTFPNGQHNDTVAEPMYFEYIHAFIVDEVLD</sequence>
<organism evidence="2 3">
    <name type="scientific">Trichophyton interdigitale (strain MR816)</name>
    <dbReference type="NCBI Taxonomy" id="1215338"/>
    <lineage>
        <taxon>Eukaryota</taxon>
        <taxon>Fungi</taxon>
        <taxon>Dikarya</taxon>
        <taxon>Ascomycota</taxon>
        <taxon>Pezizomycotina</taxon>
        <taxon>Eurotiomycetes</taxon>
        <taxon>Eurotiomycetidae</taxon>
        <taxon>Onygenales</taxon>
        <taxon>Arthrodermataceae</taxon>
        <taxon>Trichophyton</taxon>
    </lineage>
</organism>
<proteinExistence type="predicted"/>
<evidence type="ECO:0000313" key="2">
    <source>
        <dbReference type="EMBL" id="KDB23205.1"/>
    </source>
</evidence>
<dbReference type="SUPFAM" id="SSF53474">
    <property type="entry name" value="alpha/beta-Hydrolases"/>
    <property type="match status" value="1"/>
</dbReference>
<gene>
    <name evidence="2" type="ORF">H109_04899</name>
</gene>
<dbReference type="Proteomes" id="UP000024533">
    <property type="component" value="Unassembled WGS sequence"/>
</dbReference>
<dbReference type="InterPro" id="IPR022742">
    <property type="entry name" value="Hydrolase_4"/>
</dbReference>
<dbReference type="HOGENOM" id="CLU_029375_2_0_1"/>
<dbReference type="InterPro" id="IPR029058">
    <property type="entry name" value="AB_hydrolase_fold"/>
</dbReference>
<dbReference type="GO" id="GO:0008474">
    <property type="term" value="F:palmitoyl-(protein) hydrolase activity"/>
    <property type="evidence" value="ECO:0007669"/>
    <property type="project" value="TreeGrafter"/>
</dbReference>
<accession>A0A059J5V7</accession>
<comment type="caution">
    <text evidence="2">The sequence shown here is derived from an EMBL/GenBank/DDBJ whole genome shotgun (WGS) entry which is preliminary data.</text>
</comment>